<proteinExistence type="predicted"/>
<keyword evidence="3" id="KW-0732">Signal</keyword>
<protein>
    <recommendedName>
        <fullName evidence="6">Lipoprotein</fullName>
    </recommendedName>
</protein>
<keyword evidence="5" id="KW-1185">Reference proteome</keyword>
<gene>
    <name evidence="4" type="ORF">CINCED_3A010780</name>
</gene>
<reference evidence="4 5" key="1">
    <citation type="submission" date="2019-08" db="EMBL/GenBank/DDBJ databases">
        <authorList>
            <person name="Alioto T."/>
            <person name="Alioto T."/>
            <person name="Gomez Garrido J."/>
        </authorList>
    </citation>
    <scope>NUCLEOTIDE SEQUENCE [LARGE SCALE GENOMIC DNA]</scope>
</reference>
<evidence type="ECO:0000256" key="3">
    <source>
        <dbReference type="SAM" id="SignalP"/>
    </source>
</evidence>
<keyword evidence="1" id="KW-0175">Coiled coil</keyword>
<dbReference type="EMBL" id="CABPRJ010000951">
    <property type="protein sequence ID" value="VVC31866.1"/>
    <property type="molecule type" value="Genomic_DNA"/>
</dbReference>
<evidence type="ECO:0000256" key="1">
    <source>
        <dbReference type="SAM" id="Coils"/>
    </source>
</evidence>
<name>A0A5E4MKF1_9HEMI</name>
<dbReference type="OrthoDB" id="6614856at2759"/>
<accession>A0A5E4MKF1</accession>
<feature type="region of interest" description="Disordered" evidence="2">
    <location>
        <begin position="24"/>
        <end position="65"/>
    </location>
</feature>
<feature type="chain" id="PRO_5022775487" description="Lipoprotein" evidence="3">
    <location>
        <begin position="25"/>
        <end position="148"/>
    </location>
</feature>
<organism evidence="4 5">
    <name type="scientific">Cinara cedri</name>
    <dbReference type="NCBI Taxonomy" id="506608"/>
    <lineage>
        <taxon>Eukaryota</taxon>
        <taxon>Metazoa</taxon>
        <taxon>Ecdysozoa</taxon>
        <taxon>Arthropoda</taxon>
        <taxon>Hexapoda</taxon>
        <taxon>Insecta</taxon>
        <taxon>Pterygota</taxon>
        <taxon>Neoptera</taxon>
        <taxon>Paraneoptera</taxon>
        <taxon>Hemiptera</taxon>
        <taxon>Sternorrhyncha</taxon>
        <taxon>Aphidomorpha</taxon>
        <taxon>Aphidoidea</taxon>
        <taxon>Aphididae</taxon>
        <taxon>Lachninae</taxon>
        <taxon>Cinara</taxon>
    </lineage>
</organism>
<dbReference type="AlphaFoldDB" id="A0A5E4MKF1"/>
<dbReference type="Proteomes" id="UP000325440">
    <property type="component" value="Unassembled WGS sequence"/>
</dbReference>
<evidence type="ECO:0008006" key="6">
    <source>
        <dbReference type="Google" id="ProtNLM"/>
    </source>
</evidence>
<sequence length="148" mass="16565">MNINYTRGLIVLIVLGCAIQTSCTKSSKNPAKPSNGETKSGDDKTAAKSNNKPTKKDAKPESEVENMLLGVAETIQKCIDEKTMNNKDFKQKLDNLYKNLVKDKIDIAIKESIAVVNEIETNFKNKQEILKKMESTKDKQNEKKSNTK</sequence>
<feature type="coiled-coil region" evidence="1">
    <location>
        <begin position="79"/>
        <end position="143"/>
    </location>
</feature>
<feature type="signal peptide" evidence="3">
    <location>
        <begin position="1"/>
        <end position="24"/>
    </location>
</feature>
<evidence type="ECO:0000313" key="5">
    <source>
        <dbReference type="Proteomes" id="UP000325440"/>
    </source>
</evidence>
<evidence type="ECO:0000313" key="4">
    <source>
        <dbReference type="EMBL" id="VVC31866.1"/>
    </source>
</evidence>
<evidence type="ECO:0000256" key="2">
    <source>
        <dbReference type="SAM" id="MobiDB-lite"/>
    </source>
</evidence>